<evidence type="ECO:0000313" key="1">
    <source>
        <dbReference type="EMBL" id="GFQ91716.1"/>
    </source>
</evidence>
<keyword evidence="2" id="KW-1185">Reference proteome</keyword>
<dbReference type="AlphaFoldDB" id="A0A8X6L174"/>
<accession>A0A8X6L174</accession>
<protein>
    <submittedName>
        <fullName evidence="1">Uncharacterized protein</fullName>
    </submittedName>
</protein>
<dbReference type="EMBL" id="BMAO01004021">
    <property type="protein sequence ID" value="GFQ91716.1"/>
    <property type="molecule type" value="Genomic_DNA"/>
</dbReference>
<name>A0A8X6L174_TRICU</name>
<comment type="caution">
    <text evidence="1">The sequence shown here is derived from an EMBL/GenBank/DDBJ whole genome shotgun (WGS) entry which is preliminary data.</text>
</comment>
<organism evidence="1 2">
    <name type="scientific">Trichonephila clavata</name>
    <name type="common">Joro spider</name>
    <name type="synonym">Nephila clavata</name>
    <dbReference type="NCBI Taxonomy" id="2740835"/>
    <lineage>
        <taxon>Eukaryota</taxon>
        <taxon>Metazoa</taxon>
        <taxon>Ecdysozoa</taxon>
        <taxon>Arthropoda</taxon>
        <taxon>Chelicerata</taxon>
        <taxon>Arachnida</taxon>
        <taxon>Araneae</taxon>
        <taxon>Araneomorphae</taxon>
        <taxon>Entelegynae</taxon>
        <taxon>Araneoidea</taxon>
        <taxon>Nephilidae</taxon>
        <taxon>Trichonephila</taxon>
    </lineage>
</organism>
<reference evidence="1" key="1">
    <citation type="submission" date="2020-07" db="EMBL/GenBank/DDBJ databases">
        <title>Multicomponent nature underlies the extraordinary mechanical properties of spider dragline silk.</title>
        <authorList>
            <person name="Kono N."/>
            <person name="Nakamura H."/>
            <person name="Mori M."/>
            <person name="Yoshida Y."/>
            <person name="Ohtoshi R."/>
            <person name="Malay A.D."/>
            <person name="Moran D.A.P."/>
            <person name="Tomita M."/>
            <person name="Numata K."/>
            <person name="Arakawa K."/>
        </authorList>
    </citation>
    <scope>NUCLEOTIDE SEQUENCE</scope>
</reference>
<gene>
    <name evidence="1" type="ORF">TNCT_708971</name>
</gene>
<evidence type="ECO:0000313" key="2">
    <source>
        <dbReference type="Proteomes" id="UP000887116"/>
    </source>
</evidence>
<proteinExistence type="predicted"/>
<sequence>MTSLTHFQNNITIQNTIKSFGCNYTAISYDFVDNSAPVLQNKQILILTLEATPQAVEGARTPPWCTGGVPPPWGVLLRFHGKHHLRGAAATERLPQTRLSPWRGEKSSAACSSVVVWIWRM</sequence>
<dbReference type="Proteomes" id="UP000887116">
    <property type="component" value="Unassembled WGS sequence"/>
</dbReference>